<name>A0AAN4N1S9_BACFG</name>
<dbReference type="InterPro" id="IPR009057">
    <property type="entry name" value="Homeodomain-like_sf"/>
</dbReference>
<dbReference type="RefSeq" id="WP_032533098.1">
    <property type="nucleotide sequence ID" value="NZ_JGEA01000020.1"/>
</dbReference>
<evidence type="ECO:0000313" key="2">
    <source>
        <dbReference type="Proteomes" id="UP000022433"/>
    </source>
</evidence>
<dbReference type="EMBL" id="JGEA01000020">
    <property type="protein sequence ID" value="EYA14831.1"/>
    <property type="molecule type" value="Genomic_DNA"/>
</dbReference>
<dbReference type="AlphaFoldDB" id="A0AAN4N1S9"/>
<protein>
    <submittedName>
        <fullName evidence="1">Bacterial regulatory s, tetR family protein</fullName>
    </submittedName>
</protein>
<proteinExistence type="predicted"/>
<organism evidence="1 2">
    <name type="scientific">Bacteroides fragilis str. 1007-1-F #10</name>
    <dbReference type="NCBI Taxonomy" id="1339295"/>
    <lineage>
        <taxon>Bacteria</taxon>
        <taxon>Pseudomonadati</taxon>
        <taxon>Bacteroidota</taxon>
        <taxon>Bacteroidia</taxon>
        <taxon>Bacteroidales</taxon>
        <taxon>Bacteroidaceae</taxon>
        <taxon>Bacteroides</taxon>
    </lineage>
</organism>
<dbReference type="Proteomes" id="UP000022433">
    <property type="component" value="Unassembled WGS sequence"/>
</dbReference>
<accession>A0AAN4N1S9</accession>
<gene>
    <name evidence="1" type="ORF">M104_1821</name>
</gene>
<sequence length="184" mass="21495">MKKVDKNQWFIVGLDVLGKEGFARITIDNLCGLLQITKGAFYHHFKNIDGYINALMKYWLSRNTIQIIEDADKLPSVKERIEFIGNAVINRSHKSEQVIRAWSFSNPIVKKYIQQVDDLRIDYSTKLRVLLGMSEEEAKNTSVLEYAIFVGMQQLYPDMNKKDLEQLYMFYCQKLQITKSNETI</sequence>
<comment type="caution">
    <text evidence="1">The sequence shown here is derived from an EMBL/GenBank/DDBJ whole genome shotgun (WGS) entry which is preliminary data.</text>
</comment>
<reference evidence="1 2" key="1">
    <citation type="submission" date="2014-02" db="EMBL/GenBank/DDBJ databases">
        <authorList>
            <person name="Sears C."/>
            <person name="Carroll K."/>
            <person name="Sack B.R."/>
            <person name="Qadri F."/>
            <person name="Myers L.L."/>
            <person name="Chung G.-T."/>
            <person name="Escheverria P."/>
            <person name="Fraser C.M."/>
            <person name="Sadzewicz L."/>
            <person name="Shefchek K.A."/>
            <person name="Tallon L."/>
            <person name="Das S.P."/>
            <person name="Daugherty S."/>
            <person name="Mongodin E.F."/>
        </authorList>
    </citation>
    <scope>NUCLEOTIDE SEQUENCE [LARGE SCALE GENOMIC DNA]</scope>
    <source>
        <strain evidence="1 2">1007-1-F #10</strain>
    </source>
</reference>
<dbReference type="Gene3D" id="1.10.357.10">
    <property type="entry name" value="Tetracycline Repressor, domain 2"/>
    <property type="match status" value="1"/>
</dbReference>
<evidence type="ECO:0000313" key="1">
    <source>
        <dbReference type="EMBL" id="EYA14831.1"/>
    </source>
</evidence>
<dbReference type="SUPFAM" id="SSF46689">
    <property type="entry name" value="Homeodomain-like"/>
    <property type="match status" value="1"/>
</dbReference>